<dbReference type="SUPFAM" id="SSF51206">
    <property type="entry name" value="cAMP-binding domain-like"/>
    <property type="match status" value="1"/>
</dbReference>
<organism evidence="2 3">
    <name type="scientific">Anaeromicrobium sediminis</name>
    <dbReference type="NCBI Taxonomy" id="1478221"/>
    <lineage>
        <taxon>Bacteria</taxon>
        <taxon>Bacillati</taxon>
        <taxon>Bacillota</taxon>
        <taxon>Clostridia</taxon>
        <taxon>Peptostreptococcales</taxon>
        <taxon>Thermotaleaceae</taxon>
        <taxon>Anaeromicrobium</taxon>
    </lineage>
</organism>
<evidence type="ECO:0000313" key="3">
    <source>
        <dbReference type="Proteomes" id="UP000216024"/>
    </source>
</evidence>
<dbReference type="Pfam" id="PF00027">
    <property type="entry name" value="cNMP_binding"/>
    <property type="match status" value="1"/>
</dbReference>
<feature type="domain" description="Cyclic nucleotide-binding" evidence="1">
    <location>
        <begin position="47"/>
        <end position="133"/>
    </location>
</feature>
<dbReference type="RefSeq" id="WP_095134161.1">
    <property type="nucleotide sequence ID" value="NZ_NIBG01000011.1"/>
</dbReference>
<dbReference type="AlphaFoldDB" id="A0A267MH67"/>
<keyword evidence="3" id="KW-1185">Reference proteome</keyword>
<dbReference type="InterPro" id="IPR014710">
    <property type="entry name" value="RmlC-like_jellyroll"/>
</dbReference>
<dbReference type="InterPro" id="IPR000595">
    <property type="entry name" value="cNMP-bd_dom"/>
</dbReference>
<dbReference type="CDD" id="cd00038">
    <property type="entry name" value="CAP_ED"/>
    <property type="match status" value="1"/>
</dbReference>
<evidence type="ECO:0000313" key="2">
    <source>
        <dbReference type="EMBL" id="PAB58807.1"/>
    </source>
</evidence>
<name>A0A267MH67_9FIRM</name>
<gene>
    <name evidence="2" type="ORF">CCE28_12995</name>
</gene>
<protein>
    <recommendedName>
        <fullName evidence="1">Cyclic nucleotide-binding domain-containing protein</fullName>
    </recommendedName>
</protein>
<dbReference type="OrthoDB" id="9798104at2"/>
<dbReference type="Gene3D" id="2.60.120.10">
    <property type="entry name" value="Jelly Rolls"/>
    <property type="match status" value="1"/>
</dbReference>
<sequence>MEYGNNNANDIDHIAFKNRMMIGLNNIHTVTRDMIDELYRLTTYKMVKKGEYFVRAGEIPDSLAYNINGLFRLYYVDREGNDFTKGFSVPGIFTMSYSAMVENRESFYSIEALRDSEILMLKYKALLDLADRDIRWYAFLFKYVEKMYMMKELREKTFLLDDATKRYLDFIKRYPTLVKEIKKYHIASYLRITPETLSRIRKKI</sequence>
<dbReference type="Proteomes" id="UP000216024">
    <property type="component" value="Unassembled WGS sequence"/>
</dbReference>
<reference evidence="2 3" key="1">
    <citation type="submission" date="2017-06" db="EMBL/GenBank/DDBJ databases">
        <title>Draft genome sequence of anaerobic fermentative bacterium Anaeromicrobium sediminis DY2726D isolated from West Pacific Ocean sediments.</title>
        <authorList>
            <person name="Zeng X."/>
        </authorList>
    </citation>
    <scope>NUCLEOTIDE SEQUENCE [LARGE SCALE GENOMIC DNA]</scope>
    <source>
        <strain evidence="2 3">DY2726D</strain>
    </source>
</reference>
<dbReference type="InterPro" id="IPR018490">
    <property type="entry name" value="cNMP-bd_dom_sf"/>
</dbReference>
<proteinExistence type="predicted"/>
<accession>A0A267MH67</accession>
<comment type="caution">
    <text evidence="2">The sequence shown here is derived from an EMBL/GenBank/DDBJ whole genome shotgun (WGS) entry which is preliminary data.</text>
</comment>
<evidence type="ECO:0000259" key="1">
    <source>
        <dbReference type="Pfam" id="PF00027"/>
    </source>
</evidence>
<dbReference type="EMBL" id="NIBG01000011">
    <property type="protein sequence ID" value="PAB58807.1"/>
    <property type="molecule type" value="Genomic_DNA"/>
</dbReference>